<sequence length="232" mass="24563">MTVYLGIDDTDTPESRGTGRLARMIATELSGICRISGVTRHQLYVHDDIPYTSHNSCAVLHIEEVENGSVREIFTAARELILADFIEGSDPGICIAPENQVPDHLLSFGLRAKSSVVTQDEARHLARQAGITLEGLGGTNGGIIGALAGVGLAASRNDGRFVVRGCTRDLKGCQTVATLLGGGVDSVMTADGIHVTEGVVEIRKFPKPALRQGRAVLFVEDAGGVYRDLVVG</sequence>
<name>A0A498H2P4_9EURY</name>
<accession>A0A498H2P4</accession>
<dbReference type="AlphaFoldDB" id="A0A498H2P4"/>
<reference evidence="1 2" key="1">
    <citation type="journal article" date="2015" name="Int. J. Syst. Evol. Microbiol.">
        <title>Methanoculleus taiwanensis sp. nov., a methanogen isolated from deep marine sediment at the deformation front area near Taiwan.</title>
        <authorList>
            <person name="Weng C.Y."/>
            <person name="Chen S.C."/>
            <person name="Lai M.C."/>
            <person name="Wu S.Y."/>
            <person name="Lin S."/>
            <person name="Yang T.F."/>
            <person name="Chen P.C."/>
        </authorList>
    </citation>
    <scope>NUCLEOTIDE SEQUENCE [LARGE SCALE GENOMIC DNA]</scope>
    <source>
        <strain evidence="1 2">CYW4</strain>
    </source>
</reference>
<comment type="caution">
    <text evidence="1">The sequence shown here is derived from an EMBL/GenBank/DDBJ whole genome shotgun (WGS) entry which is preliminary data.</text>
</comment>
<keyword evidence="2" id="KW-1185">Reference proteome</keyword>
<dbReference type="OrthoDB" id="350602at2157"/>
<evidence type="ECO:0000313" key="2">
    <source>
        <dbReference type="Proteomes" id="UP000290932"/>
    </source>
</evidence>
<organism evidence="1 2">
    <name type="scientific">Methanoculleus taiwanensis</name>
    <dbReference type="NCBI Taxonomy" id="1550565"/>
    <lineage>
        <taxon>Archaea</taxon>
        <taxon>Methanobacteriati</taxon>
        <taxon>Methanobacteriota</taxon>
        <taxon>Stenosarchaea group</taxon>
        <taxon>Methanomicrobia</taxon>
        <taxon>Methanomicrobiales</taxon>
        <taxon>Methanomicrobiaceae</taxon>
        <taxon>Methanoculleus</taxon>
    </lineage>
</organism>
<protein>
    <submittedName>
        <fullName evidence="1">ABC transporter substrate-binding protein</fullName>
    </submittedName>
</protein>
<dbReference type="PANTHER" id="PTHR40705:SF2">
    <property type="entry name" value="DUF1743 DOMAIN-CONTAINING PROTEIN"/>
    <property type="match status" value="1"/>
</dbReference>
<dbReference type="RefSeq" id="WP_128693133.1">
    <property type="nucleotide sequence ID" value="NZ_LHQS01000001.1"/>
</dbReference>
<dbReference type="Proteomes" id="UP000290932">
    <property type="component" value="Unassembled WGS sequence"/>
</dbReference>
<dbReference type="PANTHER" id="PTHR40705">
    <property type="entry name" value="TRNA(ILE2) 2-AGMATINYLCYTIDINE SYNTHETASE TIAS"/>
    <property type="match status" value="1"/>
</dbReference>
<dbReference type="Gene3D" id="3.30.70.2200">
    <property type="match status" value="1"/>
</dbReference>
<gene>
    <name evidence="1" type="ORF">ABH15_04390</name>
</gene>
<evidence type="ECO:0000313" key="1">
    <source>
        <dbReference type="EMBL" id="RXE57339.1"/>
    </source>
</evidence>
<proteinExistence type="predicted"/>
<dbReference type="EMBL" id="LHQS01000001">
    <property type="protein sequence ID" value="RXE57339.1"/>
    <property type="molecule type" value="Genomic_DNA"/>
</dbReference>